<dbReference type="Pfam" id="PF13116">
    <property type="entry name" value="YhdP"/>
    <property type="match status" value="1"/>
</dbReference>
<protein>
    <recommendedName>
        <fullName evidence="1">YhdP central domain-containing protein</fullName>
    </recommendedName>
</protein>
<evidence type="ECO:0000313" key="2">
    <source>
        <dbReference type="EMBL" id="CEK11233.1"/>
    </source>
</evidence>
<gene>
    <name evidence="2" type="ORF">LHA_2212</name>
</gene>
<sequence length="1263" mass="141913">MNKLIKRCWMPLAILIIAAAVISSLFRALTPWATQYKTDVEHHLSTLLGEPVTISTMETGWYWFEPVIKLNQVEVLDGSKAVLKLKKLFVGINIFSSLWHWQIQPGVLFIDDLHLNLRQTDEGWQIDGIANRQNMAFDTETLKPILEWILDQQKIILKDVSAHLFFKDGTVIPFDDLDLSIANHSGHYRIKGNAFLEQTTATKFELLADLYLDADALNKTSGHAFFSVHQVLPAQWQKFLPQNRFQILGGKGDVQLWADFNKGNLTNAQGRLNFSHLAWADTDTEKGQLIQSLKANLAWAPQNDGSWQLTGDHIGLRLSGTSWPENSFVIRYQQTTKNYFIYIKNILLQSLCSTSIAWPESMHTILAMKPYGELHDTQVYVNNEKIDYVLSRFVNLGWLPSESRPGAENLSGVIHWQPTEGRLEFDSKNAVIVPQNQPPINFSLLNAAFDWKELDQGLRVSMERLVLSHSNLLFSAQGVADEVSKDSMGPVRLKAQFSASNAEEWMPYLPSKHLKRKLDAWLKNDIKHIAKMTGELTLNGNMKDFPFDTQPGEFSIKSYLSGVDLVFARNWPVTREIEAYLNVTKRTLEADIVHANLQGIEVDKGNLRVNDLGLDRETLLIHTKAETDAKKALAYVRASPLNKKLSALNILQMKGPVAVDLQLEAPLYPENDDILALGDIVFNKNNVQVHHAIDDVELKNLSGTLQFDQDSVLDSHLQALLLGNPVTILIKSVKGPSPSTEVRVKGQTNISVLRDKFKLPVFSLMQGSLWLESLLTITDEPSDLDHVRIQTSLQGLNIDLPPPLGKTKDSKVPLKIDIDFNSKKAVRLRFNYDNRLSSDLLFSGVKGAFALQKGKIILGNTDTSNDEQLHGLQILGSLPEFDLQQWLAVKEKMTTDNQEMPNALSLIDVKLELAKVFNQSYKNLSFKAKKQEKGNWEIRLNQEKIAANLRYQPSSNTVTGLFEKLHLDNEKPVDFKSASKLKPTNLPNLNLRVASFQVGELNIGDVSLKTTALKDQWELNTCKIKSPFYELTARGNWRENDKINTTQLQADLHITNLAKSLENWKVSPVVEANKGDVQFRGGWSGPIYKFSLAKLHGQLAMRFKDGRITNLSPETEEKLGLGKLLSILSLQTIPRRLKLDFSDLSEDGYSFDEFSGSFTISKGVMATQDSYIDGPVAYASMKGNLDIAKQYYDLDLKVNPHITASLPVVATIAGGPIAGIATWVASKLINQGMQKISGYTYKISGPWRQPVVQQIKIIKKRNV</sequence>
<evidence type="ECO:0000313" key="3">
    <source>
        <dbReference type="Proteomes" id="UP000032803"/>
    </source>
</evidence>
<dbReference type="HOGENOM" id="CLU_003522_4_0_6"/>
<dbReference type="NCBIfam" id="TIGR02099">
    <property type="entry name" value="YhdP family protein"/>
    <property type="match status" value="1"/>
</dbReference>
<proteinExistence type="predicted"/>
<accession>A0A0A8UR79</accession>
<dbReference type="KEGG" id="lha:LHA_2212"/>
<name>A0A0A8UR79_LEGHA</name>
<dbReference type="STRING" id="449.LHA_2212"/>
<evidence type="ECO:0000259" key="1">
    <source>
        <dbReference type="Pfam" id="PF13116"/>
    </source>
</evidence>
<dbReference type="PANTHER" id="PTHR38690">
    <property type="entry name" value="PROTEASE-RELATED"/>
    <property type="match status" value="1"/>
</dbReference>
<keyword evidence="3" id="KW-1185">Reference proteome</keyword>
<feature type="domain" description="YhdP central" evidence="1">
    <location>
        <begin position="1"/>
        <end position="1252"/>
    </location>
</feature>
<dbReference type="Proteomes" id="UP000032803">
    <property type="component" value="Chromosome I"/>
</dbReference>
<dbReference type="PANTHER" id="PTHR38690:SF1">
    <property type="entry name" value="PROTEASE"/>
    <property type="match status" value="1"/>
</dbReference>
<dbReference type="EMBL" id="LN681225">
    <property type="protein sequence ID" value="CEK11233.1"/>
    <property type="molecule type" value="Genomic_DNA"/>
</dbReference>
<dbReference type="AlphaFoldDB" id="A0A0A8UR79"/>
<dbReference type="InterPro" id="IPR011836">
    <property type="entry name" value="YhdP"/>
</dbReference>
<reference evidence="3" key="1">
    <citation type="submission" date="2014-09" db="EMBL/GenBank/DDBJ databases">
        <authorList>
            <person name="Gomez-Valero L."/>
        </authorList>
    </citation>
    <scope>NUCLEOTIDE SEQUENCE [LARGE SCALE GENOMIC DNA]</scope>
    <source>
        <strain evidence="3">ATCC35250</strain>
    </source>
</reference>
<organism evidence="2 3">
    <name type="scientific">Legionella hackeliae</name>
    <dbReference type="NCBI Taxonomy" id="449"/>
    <lineage>
        <taxon>Bacteria</taxon>
        <taxon>Pseudomonadati</taxon>
        <taxon>Pseudomonadota</taxon>
        <taxon>Gammaproteobacteria</taxon>
        <taxon>Legionellales</taxon>
        <taxon>Legionellaceae</taxon>
        <taxon>Legionella</taxon>
    </lineage>
</organism>
<dbReference type="RefSeq" id="WP_256597158.1">
    <property type="nucleotide sequence ID" value="NZ_LN681225.1"/>
</dbReference>
<dbReference type="InterPro" id="IPR025263">
    <property type="entry name" value="YhdP_central"/>
</dbReference>